<dbReference type="CDD" id="cd05374">
    <property type="entry name" value="17beta-HSD-like_SDR_c"/>
    <property type="match status" value="1"/>
</dbReference>
<keyword evidence="2" id="KW-0560">Oxidoreductase</keyword>
<dbReference type="OMA" id="LGAWKMR"/>
<dbReference type="GO" id="GO:0016491">
    <property type="term" value="F:oxidoreductase activity"/>
    <property type="evidence" value="ECO:0007669"/>
    <property type="project" value="UniProtKB-KW"/>
</dbReference>
<dbReference type="STRING" id="154538.A0A1M2VA05"/>
<dbReference type="EMBL" id="MNAD01001539">
    <property type="protein sequence ID" value="OJT04490.1"/>
    <property type="molecule type" value="Genomic_DNA"/>
</dbReference>
<name>A0A1M2VA05_TRAPU</name>
<evidence type="ECO:0000256" key="2">
    <source>
        <dbReference type="ARBA" id="ARBA00023002"/>
    </source>
</evidence>
<evidence type="ECO:0000313" key="5">
    <source>
        <dbReference type="Proteomes" id="UP000184267"/>
    </source>
</evidence>
<comment type="similarity">
    <text evidence="1 3">Belongs to the short-chain dehydrogenases/reductases (SDR) family.</text>
</comment>
<dbReference type="AlphaFoldDB" id="A0A1M2VA05"/>
<dbReference type="InterPro" id="IPR002347">
    <property type="entry name" value="SDR_fam"/>
</dbReference>
<accession>A0A1M2VA05</accession>
<comment type="caution">
    <text evidence="4">The sequence shown here is derived from an EMBL/GenBank/DDBJ whole genome shotgun (WGS) entry which is preliminary data.</text>
</comment>
<dbReference type="OrthoDB" id="2102561at2759"/>
<gene>
    <name evidence="4" type="ORF">TRAPUB_4760</name>
</gene>
<dbReference type="PANTHER" id="PTHR44169">
    <property type="entry name" value="NADPH-DEPENDENT 1-ACYLDIHYDROXYACETONE PHOSPHATE REDUCTASE"/>
    <property type="match status" value="1"/>
</dbReference>
<evidence type="ECO:0000313" key="4">
    <source>
        <dbReference type="EMBL" id="OJT04490.1"/>
    </source>
</evidence>
<evidence type="ECO:0000256" key="3">
    <source>
        <dbReference type="RuleBase" id="RU000363"/>
    </source>
</evidence>
<dbReference type="Pfam" id="PF00106">
    <property type="entry name" value="adh_short"/>
    <property type="match status" value="2"/>
</dbReference>
<dbReference type="PRINTS" id="PR00081">
    <property type="entry name" value="GDHRDH"/>
</dbReference>
<reference evidence="4 5" key="1">
    <citation type="submission" date="2016-10" db="EMBL/GenBank/DDBJ databases">
        <title>Genome sequence of the basidiomycete white-rot fungus Trametes pubescens.</title>
        <authorList>
            <person name="Makela M.R."/>
            <person name="Granchi Z."/>
            <person name="Peng M."/>
            <person name="De Vries R.P."/>
            <person name="Grigoriev I."/>
            <person name="Riley R."/>
            <person name="Hilden K."/>
        </authorList>
    </citation>
    <scope>NUCLEOTIDE SEQUENCE [LARGE SCALE GENOMIC DNA]</scope>
    <source>
        <strain evidence="4 5">FBCC735</strain>
    </source>
</reference>
<dbReference type="Proteomes" id="UP000184267">
    <property type="component" value="Unassembled WGS sequence"/>
</dbReference>
<dbReference type="InterPro" id="IPR036291">
    <property type="entry name" value="NAD(P)-bd_dom_sf"/>
</dbReference>
<evidence type="ECO:0000256" key="1">
    <source>
        <dbReference type="ARBA" id="ARBA00006484"/>
    </source>
</evidence>
<dbReference type="GO" id="GO:0005783">
    <property type="term" value="C:endoplasmic reticulum"/>
    <property type="evidence" value="ECO:0007669"/>
    <property type="project" value="TreeGrafter"/>
</dbReference>
<proteinExistence type="inferred from homology"/>
<keyword evidence="5" id="KW-1185">Reference proteome</keyword>
<dbReference type="Gene3D" id="3.40.50.720">
    <property type="entry name" value="NAD(P)-binding Rossmann-like Domain"/>
    <property type="match status" value="1"/>
</dbReference>
<dbReference type="PANTHER" id="PTHR44169:SF6">
    <property type="entry name" value="NADPH-DEPENDENT 1-ACYLDIHYDROXYACETONE PHOSPHATE REDUCTASE"/>
    <property type="match status" value="1"/>
</dbReference>
<dbReference type="SUPFAM" id="SSF51735">
    <property type="entry name" value="NAD(P)-binding Rossmann-fold domains"/>
    <property type="match status" value="1"/>
</dbReference>
<sequence length="305" mass="33336">MSDTAKTVVLVTGCSKGGIGFSLCEEFASRGCIVYATARRLEALQDFTQENIHTLALDVNNDENVQDVVKSVIEREGKIDILVNNAGVGHTAAIIDVDMQDIMNVFNTNVYSAIRMAKAVIPHMASRKSGTIVNIGSIAGLMYVNQLPFCDIRTHSSHSPVPWGGIYGATKSALHAITDTLYMECTPLGIDVVLIAPGGVKSNIAANQVKGVQLPENSLYHDYIDSILTKLNMSQGKSAMPTRTFSQKVVSAILKAKPPRYLTLAAMSGVFKVLQWLPRGWVLRLFWRYLGEGPRLAAQKQKQRK</sequence>
<protein>
    <submittedName>
        <fullName evidence="4">NADPH-dependent 1-acyldihydroxyacetone phosphate reductase</fullName>
    </submittedName>
</protein>
<organism evidence="4 5">
    <name type="scientific">Trametes pubescens</name>
    <name type="common">White-rot fungus</name>
    <dbReference type="NCBI Taxonomy" id="154538"/>
    <lineage>
        <taxon>Eukaryota</taxon>
        <taxon>Fungi</taxon>
        <taxon>Dikarya</taxon>
        <taxon>Basidiomycota</taxon>
        <taxon>Agaricomycotina</taxon>
        <taxon>Agaricomycetes</taxon>
        <taxon>Polyporales</taxon>
        <taxon>Polyporaceae</taxon>
        <taxon>Trametes</taxon>
    </lineage>
</organism>
<dbReference type="PRINTS" id="PR00080">
    <property type="entry name" value="SDRFAMILY"/>
</dbReference>